<feature type="compositionally biased region" description="Basic and acidic residues" evidence="1">
    <location>
        <begin position="72"/>
        <end position="95"/>
    </location>
</feature>
<feature type="region of interest" description="Disordered" evidence="1">
    <location>
        <begin position="60"/>
        <end position="95"/>
    </location>
</feature>
<dbReference type="GO" id="GO:0000150">
    <property type="term" value="F:DNA strand exchange activity"/>
    <property type="evidence" value="ECO:0007669"/>
    <property type="project" value="InterPro"/>
</dbReference>
<evidence type="ECO:0000313" key="3">
    <source>
        <dbReference type="EMBL" id="SCM77621.1"/>
    </source>
</evidence>
<dbReference type="Gene3D" id="3.90.1750.20">
    <property type="entry name" value="Putative Large Serine Recombinase, Chain B, Domain 2"/>
    <property type="match status" value="1"/>
</dbReference>
<organism evidence="3">
    <name type="scientific">uncultured Pleomorphomonas sp</name>
    <dbReference type="NCBI Taxonomy" id="442121"/>
    <lineage>
        <taxon>Bacteria</taxon>
        <taxon>Pseudomonadati</taxon>
        <taxon>Pseudomonadota</taxon>
        <taxon>Alphaproteobacteria</taxon>
        <taxon>Hyphomicrobiales</taxon>
        <taxon>Pleomorphomonadaceae</taxon>
        <taxon>Pleomorphomonas</taxon>
        <taxon>environmental samples</taxon>
    </lineage>
</organism>
<accession>A0A212LJ92</accession>
<feature type="region of interest" description="Disordered" evidence="1">
    <location>
        <begin position="1"/>
        <end position="34"/>
    </location>
</feature>
<protein>
    <recommendedName>
        <fullName evidence="2">Recombinase domain-containing protein</fullName>
    </recommendedName>
</protein>
<dbReference type="InterPro" id="IPR011109">
    <property type="entry name" value="DNA_bind_recombinase_dom"/>
</dbReference>
<feature type="compositionally biased region" description="Basic and acidic residues" evidence="1">
    <location>
        <begin position="11"/>
        <end position="34"/>
    </location>
</feature>
<sequence length="112" mass="12961">MCSADEPTPDGQERRTYIGEHRFNRRSNKSEVKPEEEVVTVAVPPLIDLETFEAVQRRLQVNNPKVTPPRRQRSEPADRHLPLQQLRRCDDAPHRQERPLSLLCLFDPRAAG</sequence>
<feature type="domain" description="Recombinase" evidence="2">
    <location>
        <begin position="14"/>
        <end position="60"/>
    </location>
</feature>
<proteinExistence type="predicted"/>
<dbReference type="AlphaFoldDB" id="A0A212LJ92"/>
<dbReference type="Pfam" id="PF07508">
    <property type="entry name" value="Recombinase"/>
    <property type="match status" value="1"/>
</dbReference>
<reference evidence="3" key="1">
    <citation type="submission" date="2016-08" db="EMBL/GenBank/DDBJ databases">
        <authorList>
            <person name="Seilhamer J.J."/>
        </authorList>
    </citation>
    <scope>NUCLEOTIDE SEQUENCE</scope>
    <source>
        <strain evidence="3">86</strain>
    </source>
</reference>
<evidence type="ECO:0000259" key="2">
    <source>
        <dbReference type="Pfam" id="PF07508"/>
    </source>
</evidence>
<evidence type="ECO:0000256" key="1">
    <source>
        <dbReference type="SAM" id="MobiDB-lite"/>
    </source>
</evidence>
<dbReference type="GO" id="GO:0003677">
    <property type="term" value="F:DNA binding"/>
    <property type="evidence" value="ECO:0007669"/>
    <property type="project" value="InterPro"/>
</dbReference>
<dbReference type="EMBL" id="FMJD01000008">
    <property type="protein sequence ID" value="SCM77621.1"/>
    <property type="molecule type" value="Genomic_DNA"/>
</dbReference>
<dbReference type="InterPro" id="IPR038109">
    <property type="entry name" value="DNA_bind_recomb_sf"/>
</dbReference>
<gene>
    <name evidence="3" type="ORF">KL86PLE_41426</name>
</gene>
<name>A0A212LJ92_9HYPH</name>